<keyword evidence="2 4" id="KW-0808">Transferase</keyword>
<feature type="site" description="Raises pKa of active site His" evidence="4">
    <location>
        <position position="141"/>
    </location>
</feature>
<dbReference type="UniPathway" id="UPA00074">
    <property type="reaction ID" value="UER00126"/>
</dbReference>
<dbReference type="Gene3D" id="3.40.50.170">
    <property type="entry name" value="Formyl transferase, N-terminal domain"/>
    <property type="match status" value="1"/>
</dbReference>
<organism evidence="6 7">
    <name type="scientific">Longibaculum muris</name>
    <dbReference type="NCBI Taxonomy" id="1796628"/>
    <lineage>
        <taxon>Bacteria</taxon>
        <taxon>Bacillati</taxon>
        <taxon>Bacillota</taxon>
        <taxon>Erysipelotrichia</taxon>
        <taxon>Erysipelotrichales</taxon>
        <taxon>Coprobacillaceae</taxon>
        <taxon>Longibaculum</taxon>
    </lineage>
</organism>
<name>A0A4R3Z9A6_9FIRM</name>
<dbReference type="GeneID" id="98914635"/>
<evidence type="ECO:0000256" key="1">
    <source>
        <dbReference type="ARBA" id="ARBA00005054"/>
    </source>
</evidence>
<dbReference type="GO" id="GO:0005737">
    <property type="term" value="C:cytoplasm"/>
    <property type="evidence" value="ECO:0007669"/>
    <property type="project" value="TreeGrafter"/>
</dbReference>
<evidence type="ECO:0000256" key="2">
    <source>
        <dbReference type="ARBA" id="ARBA00022679"/>
    </source>
</evidence>
<protein>
    <recommendedName>
        <fullName evidence="4">Phosphoribosylglycinamide formyltransferase</fullName>
        <ecNumber evidence="4">2.1.2.2</ecNumber>
    </recommendedName>
    <alternativeName>
        <fullName evidence="4">5'-phosphoribosylglycinamide transformylase</fullName>
    </alternativeName>
    <alternativeName>
        <fullName evidence="4">GAR transformylase</fullName>
        <shortName evidence="4">GART</shortName>
    </alternativeName>
</protein>
<gene>
    <name evidence="4" type="primary">purN</name>
    <name evidence="6" type="ORF">EDD60_103157</name>
</gene>
<dbReference type="HAMAP" id="MF_01930">
    <property type="entry name" value="PurN"/>
    <property type="match status" value="1"/>
</dbReference>
<dbReference type="Proteomes" id="UP000295515">
    <property type="component" value="Unassembled WGS sequence"/>
</dbReference>
<evidence type="ECO:0000259" key="5">
    <source>
        <dbReference type="Pfam" id="PF00551"/>
    </source>
</evidence>
<accession>A0A4R3Z9A6</accession>
<dbReference type="GO" id="GO:0004644">
    <property type="term" value="F:phosphoribosylglycinamide formyltransferase activity"/>
    <property type="evidence" value="ECO:0007669"/>
    <property type="project" value="UniProtKB-UniRule"/>
</dbReference>
<comment type="similarity">
    <text evidence="4">Belongs to the GART family.</text>
</comment>
<dbReference type="CDD" id="cd08645">
    <property type="entry name" value="FMT_core_GART"/>
    <property type="match status" value="1"/>
</dbReference>
<feature type="binding site" evidence="4">
    <location>
        <begin position="12"/>
        <end position="14"/>
    </location>
    <ligand>
        <name>N(1)-(5-phospho-beta-D-ribosyl)glycinamide</name>
        <dbReference type="ChEBI" id="CHEBI:143788"/>
    </ligand>
</feature>
<evidence type="ECO:0000313" key="7">
    <source>
        <dbReference type="Proteomes" id="UP000295515"/>
    </source>
</evidence>
<dbReference type="InterPro" id="IPR004607">
    <property type="entry name" value="GART"/>
</dbReference>
<dbReference type="RefSeq" id="WP_066449131.1">
    <property type="nucleotide sequence ID" value="NZ_CAUWFI010000013.1"/>
</dbReference>
<comment type="caution">
    <text evidence="4">Lacks conserved residue(s) required for the propagation of feature annotation.</text>
</comment>
<dbReference type="AlphaFoldDB" id="A0A4R3Z9A6"/>
<dbReference type="InterPro" id="IPR036477">
    <property type="entry name" value="Formyl_transf_N_sf"/>
</dbReference>
<reference evidence="6 7" key="1">
    <citation type="submission" date="2019-03" db="EMBL/GenBank/DDBJ databases">
        <title>Genomic Encyclopedia of Type Strains, Phase IV (KMG-IV): sequencing the most valuable type-strain genomes for metagenomic binning, comparative biology and taxonomic classification.</title>
        <authorList>
            <person name="Goeker M."/>
        </authorList>
    </citation>
    <scope>NUCLEOTIDE SEQUENCE [LARGE SCALE GENOMIC DNA]</scope>
    <source>
        <strain evidence="6 7">DSM 29487</strain>
    </source>
</reference>
<dbReference type="InterPro" id="IPR002376">
    <property type="entry name" value="Formyl_transf_N"/>
</dbReference>
<dbReference type="GO" id="GO:0006189">
    <property type="term" value="P:'de novo' IMP biosynthetic process"/>
    <property type="evidence" value="ECO:0007669"/>
    <property type="project" value="UniProtKB-UniRule"/>
</dbReference>
<proteinExistence type="inferred from homology"/>
<evidence type="ECO:0000256" key="3">
    <source>
        <dbReference type="ARBA" id="ARBA00022755"/>
    </source>
</evidence>
<comment type="function">
    <text evidence="4">Catalyzes the transfer of a formyl group from 10-formyltetrahydrofolate to 5-phospho-ribosyl-glycinamide (GAR), producing 5-phospho-ribosyl-N-formylglycinamide (FGAR) and tetrahydrofolate.</text>
</comment>
<sequence>MLKIAVFVSGGGTNLQSLIDATQAGSINGEIVLVVSNRKKAYGLERAKNAGIKAECIKDDKLLIQRLKEEGVELIVLAGYLAILSDELVSLYENRIINIHPSLIPAFCGPGFYGLHVHEHAFKRGVKVAGATVHFVSPVVDGGPIILQEAMDVSKASTPEEMQQMVLTIEHRILPEAVRLFCNGQLKVENERVEIL</sequence>
<dbReference type="NCBIfam" id="TIGR00639">
    <property type="entry name" value="PurN"/>
    <property type="match status" value="1"/>
</dbReference>
<keyword evidence="3 4" id="KW-0658">Purine biosynthesis</keyword>
<dbReference type="PANTHER" id="PTHR43369:SF2">
    <property type="entry name" value="PHOSPHORIBOSYLGLYCINAMIDE FORMYLTRANSFERASE"/>
    <property type="match status" value="1"/>
</dbReference>
<evidence type="ECO:0000256" key="4">
    <source>
        <dbReference type="HAMAP-Rule" id="MF_01930"/>
    </source>
</evidence>
<dbReference type="EC" id="2.1.2.2" evidence="4"/>
<feature type="active site" description="Proton donor" evidence="4">
    <location>
        <position position="100"/>
    </location>
</feature>
<comment type="catalytic activity">
    <reaction evidence="4">
        <text>N(1)-(5-phospho-beta-D-ribosyl)glycinamide + (6R)-10-formyltetrahydrofolate = N(2)-formyl-N(1)-(5-phospho-beta-D-ribosyl)glycinamide + (6S)-5,6,7,8-tetrahydrofolate + H(+)</text>
        <dbReference type="Rhea" id="RHEA:15053"/>
        <dbReference type="ChEBI" id="CHEBI:15378"/>
        <dbReference type="ChEBI" id="CHEBI:57453"/>
        <dbReference type="ChEBI" id="CHEBI:143788"/>
        <dbReference type="ChEBI" id="CHEBI:147286"/>
        <dbReference type="ChEBI" id="CHEBI:195366"/>
        <dbReference type="EC" id="2.1.2.2"/>
    </reaction>
</comment>
<comment type="caution">
    <text evidence="6">The sequence shown here is derived from an EMBL/GenBank/DDBJ whole genome shotgun (WGS) entry which is preliminary data.</text>
</comment>
<dbReference type="PANTHER" id="PTHR43369">
    <property type="entry name" value="PHOSPHORIBOSYLGLYCINAMIDE FORMYLTRANSFERASE"/>
    <property type="match status" value="1"/>
</dbReference>
<dbReference type="Pfam" id="PF00551">
    <property type="entry name" value="Formyl_trans_N"/>
    <property type="match status" value="1"/>
</dbReference>
<dbReference type="EMBL" id="SMCQ01000003">
    <property type="protein sequence ID" value="TCW01701.1"/>
    <property type="molecule type" value="Genomic_DNA"/>
</dbReference>
<comment type="pathway">
    <text evidence="1 4">Purine metabolism; IMP biosynthesis via de novo pathway; N(2)-formyl-N(1)-(5-phospho-D-ribosyl)glycinamide from N(1)-(5-phospho-D-ribosyl)glycinamide (10-formyl THF route): step 1/1.</text>
</comment>
<feature type="binding site" evidence="4">
    <location>
        <position position="98"/>
    </location>
    <ligand>
        <name>(6R)-10-formyltetrahydrofolate</name>
        <dbReference type="ChEBI" id="CHEBI:195366"/>
    </ligand>
</feature>
<dbReference type="SUPFAM" id="SSF53328">
    <property type="entry name" value="Formyltransferase"/>
    <property type="match status" value="1"/>
</dbReference>
<keyword evidence="7" id="KW-1185">Reference proteome</keyword>
<feature type="domain" description="Formyl transferase N-terminal" evidence="5">
    <location>
        <begin position="3"/>
        <end position="178"/>
    </location>
</feature>
<evidence type="ECO:0000313" key="6">
    <source>
        <dbReference type="EMBL" id="TCW01701.1"/>
    </source>
</evidence>